<evidence type="ECO:0000256" key="1">
    <source>
        <dbReference type="ARBA" id="ARBA00022723"/>
    </source>
</evidence>
<evidence type="ECO:0000259" key="7">
    <source>
        <dbReference type="PROSITE" id="PS51039"/>
    </source>
</evidence>
<dbReference type="InterPro" id="IPR000058">
    <property type="entry name" value="Znf_AN1"/>
</dbReference>
<evidence type="ECO:0000256" key="3">
    <source>
        <dbReference type="ARBA" id="ARBA00022833"/>
    </source>
</evidence>
<reference evidence="8" key="1">
    <citation type="submission" date="2023-04" db="EMBL/GenBank/DDBJ databases">
        <title>Chromosome-level genome of Chaenocephalus aceratus.</title>
        <authorList>
            <person name="Park H."/>
        </authorList>
    </citation>
    <scope>NUCLEOTIDE SEQUENCE</scope>
    <source>
        <strain evidence="8">DE</strain>
        <tissue evidence="8">Muscle</tissue>
    </source>
</reference>
<dbReference type="AlphaFoldDB" id="A0AAD9CMY0"/>
<dbReference type="SUPFAM" id="SSF54236">
    <property type="entry name" value="Ubiquitin-like"/>
    <property type="match status" value="1"/>
</dbReference>
<keyword evidence="3" id="KW-0862">Zinc</keyword>
<dbReference type="Gene3D" id="4.10.1110.10">
    <property type="entry name" value="AN1-like Zinc finger"/>
    <property type="match status" value="1"/>
</dbReference>
<dbReference type="GO" id="GO:0008270">
    <property type="term" value="F:zinc ion binding"/>
    <property type="evidence" value="ECO:0007669"/>
    <property type="project" value="UniProtKB-KW"/>
</dbReference>
<gene>
    <name evidence="8" type="ORF">KUDE01_012220</name>
</gene>
<dbReference type="InterPro" id="IPR035896">
    <property type="entry name" value="AN1-like_Znf"/>
</dbReference>
<name>A0AAD9CMY0_DISEL</name>
<evidence type="ECO:0000256" key="4">
    <source>
        <dbReference type="PROSITE-ProRule" id="PRU00449"/>
    </source>
</evidence>
<feature type="region of interest" description="Disordered" evidence="5">
    <location>
        <begin position="197"/>
        <end position="230"/>
    </location>
</feature>
<dbReference type="SMART" id="SM00154">
    <property type="entry name" value="ZnF_AN1"/>
    <property type="match status" value="1"/>
</dbReference>
<dbReference type="PROSITE" id="PS50053">
    <property type="entry name" value="UBIQUITIN_2"/>
    <property type="match status" value="1"/>
</dbReference>
<dbReference type="Pfam" id="PF00240">
    <property type="entry name" value="ubiquitin"/>
    <property type="match status" value="1"/>
</dbReference>
<feature type="compositionally biased region" description="Pro residues" evidence="5">
    <location>
        <begin position="455"/>
        <end position="465"/>
    </location>
</feature>
<feature type="domain" description="Ubiquitin-like" evidence="6">
    <location>
        <begin position="28"/>
        <end position="103"/>
    </location>
</feature>
<proteinExistence type="predicted"/>
<dbReference type="PRINTS" id="PR00348">
    <property type="entry name" value="UBIQUITIN"/>
</dbReference>
<dbReference type="PANTHER" id="PTHR46728">
    <property type="entry name" value="AN1-TYPE ZINC FINGER PROTEIN 4"/>
    <property type="match status" value="1"/>
</dbReference>
<dbReference type="Pfam" id="PF01428">
    <property type="entry name" value="zf-AN1"/>
    <property type="match status" value="1"/>
</dbReference>
<keyword evidence="9" id="KW-1185">Reference proteome</keyword>
<dbReference type="InterPro" id="IPR000626">
    <property type="entry name" value="Ubiquitin-like_dom"/>
</dbReference>
<evidence type="ECO:0000256" key="2">
    <source>
        <dbReference type="ARBA" id="ARBA00022771"/>
    </source>
</evidence>
<keyword evidence="1" id="KW-0479">Metal-binding</keyword>
<dbReference type="InterPro" id="IPR019956">
    <property type="entry name" value="Ubiquitin_dom"/>
</dbReference>
<dbReference type="PANTHER" id="PTHR46728:SF1">
    <property type="entry name" value="AN1-TYPE ZINC FINGER PROTEIN 4"/>
    <property type="match status" value="1"/>
</dbReference>
<feature type="compositionally biased region" description="Low complexity" evidence="5">
    <location>
        <begin position="217"/>
        <end position="227"/>
    </location>
</feature>
<feature type="region of interest" description="Disordered" evidence="5">
    <location>
        <begin position="448"/>
        <end position="477"/>
    </location>
</feature>
<dbReference type="SUPFAM" id="SSF118310">
    <property type="entry name" value="AN1-like Zinc finger"/>
    <property type="match status" value="1"/>
</dbReference>
<organism evidence="8 9">
    <name type="scientific">Dissostichus eleginoides</name>
    <name type="common">Patagonian toothfish</name>
    <name type="synonym">Dissostichus amissus</name>
    <dbReference type="NCBI Taxonomy" id="100907"/>
    <lineage>
        <taxon>Eukaryota</taxon>
        <taxon>Metazoa</taxon>
        <taxon>Chordata</taxon>
        <taxon>Craniata</taxon>
        <taxon>Vertebrata</taxon>
        <taxon>Euteleostomi</taxon>
        <taxon>Actinopterygii</taxon>
        <taxon>Neopterygii</taxon>
        <taxon>Teleostei</taxon>
        <taxon>Neoteleostei</taxon>
        <taxon>Acanthomorphata</taxon>
        <taxon>Eupercaria</taxon>
        <taxon>Perciformes</taxon>
        <taxon>Notothenioidei</taxon>
        <taxon>Nototheniidae</taxon>
        <taxon>Dissostichus</taxon>
    </lineage>
</organism>
<accession>A0AAD9CMY0</accession>
<dbReference type="Proteomes" id="UP001228049">
    <property type="component" value="Unassembled WGS sequence"/>
</dbReference>
<sequence>MTDRKEPPFFNDDSVGTFHYKLPFYDTMELFIETLTGTCFELRVLPFEAVISVKAKIQRLEGIPVAQQHLIWNNLELDDEHCLHDYGIAEGCTLKLVLAMRGGPINTRRVTMEDPIKDVTELMENTKEEGWEKSLSNKQVTFVVYRENDQLNFFRVVDRGDGTLTPLSESLSGGSFLENSITMNKMKLLKAKMEDMNLNKKPKKSAKVKPRPPISPHPSGVSVGSSSTRHHHRLFRSLHQINQPWQSNAQLPPIADHESTDPAPASAAAHFSTPRRPPPPYTSPSCYMLQEEEAWETCPPFAKIRPPPKVSRLDIGSSRLMRDCVYPQLPPLCIRGPPDSAFDSAFDSTFDPLEPPGDAVRLRLLEEAAGLGVAGAPFGDLLDPLSLDVSPQPEGGCRPLEVDTRHQFPLSPSPLSTWTLGTSDTPLAQAFDSTLSCLKPILQASAQVKPGRTSPHPPIASSPHPPRLRAVKVESPGKRPELISKREARGITKMANQACKEPLGSLNPSELLASLSTRAPDDSSSSRDLGESLGLALALPPASASGPGSLDSRLPPIPSNRLLQGELIRQMSPLHRAAASYTATSNLASAGGGMTSFGRIGTPTYLLPPVKAPTGSKKKSTKHCFLCGKKTGLATSYECRCGHNFCATHRYAELHDCTYDYKSAGRRYLQDTNPLISAPKLPKI</sequence>
<evidence type="ECO:0000259" key="6">
    <source>
        <dbReference type="PROSITE" id="PS50053"/>
    </source>
</evidence>
<dbReference type="SMART" id="SM00213">
    <property type="entry name" value="UBQ"/>
    <property type="match status" value="1"/>
</dbReference>
<dbReference type="CDD" id="cd01802">
    <property type="entry name" value="Ubl_ZFAND4"/>
    <property type="match status" value="1"/>
</dbReference>
<comment type="caution">
    <text evidence="8">The sequence shown here is derived from an EMBL/GenBank/DDBJ whole genome shotgun (WGS) entry which is preliminary data.</text>
</comment>
<dbReference type="InterPro" id="IPR029071">
    <property type="entry name" value="Ubiquitin-like_domsf"/>
</dbReference>
<dbReference type="Gene3D" id="3.10.20.90">
    <property type="entry name" value="Phosphatidylinositol 3-kinase Catalytic Subunit, Chain A, domain 1"/>
    <property type="match status" value="1"/>
</dbReference>
<protein>
    <submittedName>
        <fullName evidence="8">AN1-type zinc finger protein 4</fullName>
    </submittedName>
</protein>
<feature type="domain" description="AN1-type" evidence="7">
    <location>
        <begin position="618"/>
        <end position="665"/>
    </location>
</feature>
<evidence type="ECO:0000256" key="5">
    <source>
        <dbReference type="SAM" id="MobiDB-lite"/>
    </source>
</evidence>
<evidence type="ECO:0000313" key="8">
    <source>
        <dbReference type="EMBL" id="KAK1905037.1"/>
    </source>
</evidence>
<dbReference type="PROSITE" id="PS51039">
    <property type="entry name" value="ZF_AN1"/>
    <property type="match status" value="1"/>
</dbReference>
<feature type="region of interest" description="Disordered" evidence="5">
    <location>
        <begin position="249"/>
        <end position="281"/>
    </location>
</feature>
<dbReference type="InterPro" id="IPR053061">
    <property type="entry name" value="AN1-type_zinc_finger"/>
</dbReference>
<evidence type="ECO:0000313" key="9">
    <source>
        <dbReference type="Proteomes" id="UP001228049"/>
    </source>
</evidence>
<dbReference type="EMBL" id="JASDAP010000003">
    <property type="protein sequence ID" value="KAK1905037.1"/>
    <property type="molecule type" value="Genomic_DNA"/>
</dbReference>
<feature type="compositionally biased region" description="Basic residues" evidence="5">
    <location>
        <begin position="200"/>
        <end position="210"/>
    </location>
</feature>
<keyword evidence="2 4" id="KW-0863">Zinc-finger</keyword>